<evidence type="ECO:0000259" key="5">
    <source>
        <dbReference type="SMART" id="SM00563"/>
    </source>
</evidence>
<dbReference type="InterPro" id="IPR003591">
    <property type="entry name" value="Leu-rich_rpt_typical-subtyp"/>
</dbReference>
<evidence type="ECO:0000256" key="3">
    <source>
        <dbReference type="SAM" id="MobiDB-lite"/>
    </source>
</evidence>
<dbReference type="GO" id="GO:0008654">
    <property type="term" value="P:phospholipid biosynthetic process"/>
    <property type="evidence" value="ECO:0007669"/>
    <property type="project" value="TreeGrafter"/>
</dbReference>
<sequence>MTAPIPGDKFIRTFSHYLDANEGRLASTTPTNSLRSSVSSRTSNGGTPASLYGIPIPYMSLLAVATPTTTSAQIAQTPYMPIRSTLTLDVHHLYFLWVQFEHLGLAMGDPAGLGDIPEEGVVDTGTDAENDDTPSIMSVGSIASTMSNLSLTSGWNFWQRKSSNTLQQQQTKRPMNEEIVHVHKQLARVSALKLHMNVMVDETGARSSQRVIAHYEKPLDPSVRLSLTPVFEHLAFLELSGLHPRTFQDWDALRPRLMSLVLKGASIEDAHEILEQDKDWPQLRMLSLADNNLTTIEAEPLLTVRELTHLNLSSNLLIDVPSALSNLYNLQSLNLSYNMISFITGINTVLGNIEELDLRGNRLTVLAGLDRLWALKRVDLRDNRIEDAAEVGRLTALPDLEDVWVQGNPFTVLQPEYRVQLFVAFKSNDLDIKLDGAPPSFAERHKVQSQTTQTNYREPEAAAIAVAKWPEPSVAENDVKEPTPAMSRAKSKKNKRVVRLGKQAQAAQIQDDTSPVEEQQRGRMHRVAGLEEAVQRNSNGDGLTRKSSSSSRRRSRSKGRREDEKKEQRRSHSPASDTFRRKIESMRREAASSWVQCLTYDLALWLFNLMIDIFFREVRPRGSHRIPKEGPVIFVVAPHASQFVDPIILMRECGRRASFLIAEKSMHQKAIGFFARMIHAIPVIRPQDLAFAGKGRIQLLNRKSDPLRITGIDTQFRSQLNVRDAISLPKQLGSAEVVEIISDTELIIKKEFKDPKAIDLLAEGATYKCMPHVEQDSVYRCVHDELNRGQCITIFPEGGSHDRHEMLPLKAGVTLMALGAMAKYPGLDVKIVPCGLNYFHAHRFRSRAVIEFGNPITISPELVQKFKQGGSEKREACGKLLDTIYGALKAVTVNAGSFETLMLIQAARRLYKPAHRKLHISQVVDLNRRFLIGYNVFKDEPKVIDLQQRVLAYNQLLKYHGIKDHQVYKTSLGGKRTLALLVKRLCILTLLALWAFPGGVLNLPVVIIAKIISHKKATAAVKGSTVKIAGRDILATWKILVGLVLLPTLYGFYTLVMLAVVVQTDLSFRWKVALPVATWVLLPFVSYASLRFAEIGMDILNSLKPLLISFMDPDAAESLRQCRDKLSHDLTDVINEFGPKVFPDFDADYISRTTTPSTAPSTPSLTRTLSSGSFGYFSVTPAKIPKIASGFFQQAARMGLDDKNLFNWGRAEESDADDVHIFGRSRSGSESEGSAPLRRSQHSSNGGSMVMLDGIRLEGMTSLKKPRQRTKFQIEDEDEPKPKLEDEGYAGDHDDEGKSLISDKKTM</sequence>
<dbReference type="GO" id="GO:0004366">
    <property type="term" value="F:glycerol-3-phosphate O-acyltransferase activity"/>
    <property type="evidence" value="ECO:0007669"/>
    <property type="project" value="TreeGrafter"/>
</dbReference>
<feature type="region of interest" description="Disordered" evidence="3">
    <location>
        <begin position="1219"/>
        <end position="1307"/>
    </location>
</feature>
<dbReference type="OMA" id="ISHKKAT"/>
<keyword evidence="4" id="KW-0812">Transmembrane</keyword>
<dbReference type="GO" id="GO:0016287">
    <property type="term" value="F:glycerone-phosphate O-acyltransferase activity"/>
    <property type="evidence" value="ECO:0007669"/>
    <property type="project" value="TreeGrafter"/>
</dbReference>
<feature type="region of interest" description="Disordered" evidence="3">
    <location>
        <begin position="25"/>
        <end position="46"/>
    </location>
</feature>
<evidence type="ECO:0000256" key="1">
    <source>
        <dbReference type="ARBA" id="ARBA00022614"/>
    </source>
</evidence>
<keyword evidence="7" id="KW-1185">Reference proteome</keyword>
<keyword evidence="4" id="KW-0472">Membrane</keyword>
<accession>A0A1X2HJZ4</accession>
<reference evidence="6 7" key="1">
    <citation type="submission" date="2016-07" db="EMBL/GenBank/DDBJ databases">
        <title>Pervasive Adenine N6-methylation of Active Genes in Fungi.</title>
        <authorList>
            <consortium name="DOE Joint Genome Institute"/>
            <person name="Mondo S.J."/>
            <person name="Dannebaum R.O."/>
            <person name="Kuo R.C."/>
            <person name="Labutti K."/>
            <person name="Haridas S."/>
            <person name="Kuo A."/>
            <person name="Salamov A."/>
            <person name="Ahrendt S.R."/>
            <person name="Lipzen A."/>
            <person name="Sullivan W."/>
            <person name="Andreopoulos W.B."/>
            <person name="Clum A."/>
            <person name="Lindquist E."/>
            <person name="Daum C."/>
            <person name="Ramamoorthy G.K."/>
            <person name="Gryganskyi A."/>
            <person name="Culley D."/>
            <person name="Magnuson J.K."/>
            <person name="James T.Y."/>
            <person name="O'Malley M.A."/>
            <person name="Stajich J.E."/>
            <person name="Spatafora J.W."/>
            <person name="Visel A."/>
            <person name="Grigoriev I.V."/>
        </authorList>
    </citation>
    <scope>NUCLEOTIDE SEQUENCE [LARGE SCALE GENOMIC DNA]</scope>
    <source>
        <strain evidence="6 7">NRRL 2496</strain>
    </source>
</reference>
<keyword evidence="4" id="KW-1133">Transmembrane helix</keyword>
<feature type="compositionally biased region" description="Basic residues" evidence="3">
    <location>
        <begin position="489"/>
        <end position="499"/>
    </location>
</feature>
<dbReference type="SMART" id="SM00563">
    <property type="entry name" value="PlsC"/>
    <property type="match status" value="1"/>
</dbReference>
<keyword evidence="2" id="KW-0677">Repeat</keyword>
<dbReference type="OrthoDB" id="2427554at2759"/>
<dbReference type="PANTHER" id="PTHR31605">
    <property type="entry name" value="GLYCEROL-3-PHOSPHATE O-ACYLTRANSFERASE 1"/>
    <property type="match status" value="1"/>
</dbReference>
<dbReference type="SUPFAM" id="SSF69593">
    <property type="entry name" value="Glycerol-3-phosphate (1)-acyltransferase"/>
    <property type="match status" value="2"/>
</dbReference>
<dbReference type="EMBL" id="MCGN01000003">
    <property type="protein sequence ID" value="ORY99368.1"/>
    <property type="molecule type" value="Genomic_DNA"/>
</dbReference>
<feature type="transmembrane region" description="Helical" evidence="4">
    <location>
        <begin position="1072"/>
        <end position="1090"/>
    </location>
</feature>
<feature type="compositionally biased region" description="Basic and acidic residues" evidence="3">
    <location>
        <begin position="1280"/>
        <end position="1307"/>
    </location>
</feature>
<dbReference type="Pfam" id="PF13855">
    <property type="entry name" value="LRR_8"/>
    <property type="match status" value="1"/>
</dbReference>
<dbReference type="InParanoid" id="A0A1X2HJZ4"/>
<feature type="compositionally biased region" description="Low complexity" evidence="3">
    <location>
        <begin position="31"/>
        <end position="44"/>
    </location>
</feature>
<feature type="compositionally biased region" description="Low complexity" evidence="3">
    <location>
        <begin position="1224"/>
        <end position="1234"/>
    </location>
</feature>
<evidence type="ECO:0000256" key="2">
    <source>
        <dbReference type="ARBA" id="ARBA00022737"/>
    </source>
</evidence>
<dbReference type="SMART" id="SM00369">
    <property type="entry name" value="LRR_TYP"/>
    <property type="match status" value="3"/>
</dbReference>
<protein>
    <recommendedName>
        <fullName evidence="5">Phospholipid/glycerol acyltransferase domain-containing protein</fullName>
    </recommendedName>
</protein>
<dbReference type="InterPro" id="IPR001611">
    <property type="entry name" value="Leu-rich_rpt"/>
</dbReference>
<proteinExistence type="predicted"/>
<comment type="caution">
    <text evidence="6">The sequence shown here is derived from an EMBL/GenBank/DDBJ whole genome shotgun (WGS) entry which is preliminary data.</text>
</comment>
<feature type="compositionally biased region" description="Polar residues" evidence="3">
    <location>
        <begin position="505"/>
        <end position="517"/>
    </location>
</feature>
<evidence type="ECO:0000256" key="4">
    <source>
        <dbReference type="SAM" id="Phobius"/>
    </source>
</evidence>
<name>A0A1X2HJZ4_SYNRA</name>
<feature type="transmembrane region" description="Helical" evidence="4">
    <location>
        <begin position="1039"/>
        <end position="1060"/>
    </location>
</feature>
<evidence type="ECO:0000313" key="7">
    <source>
        <dbReference type="Proteomes" id="UP000242180"/>
    </source>
</evidence>
<feature type="transmembrane region" description="Helical" evidence="4">
    <location>
        <begin position="985"/>
        <end position="1012"/>
    </location>
</feature>
<organism evidence="6 7">
    <name type="scientific">Syncephalastrum racemosum</name>
    <name type="common">Filamentous fungus</name>
    <dbReference type="NCBI Taxonomy" id="13706"/>
    <lineage>
        <taxon>Eukaryota</taxon>
        <taxon>Fungi</taxon>
        <taxon>Fungi incertae sedis</taxon>
        <taxon>Mucoromycota</taxon>
        <taxon>Mucoromycotina</taxon>
        <taxon>Mucoromycetes</taxon>
        <taxon>Mucorales</taxon>
        <taxon>Syncephalastraceae</taxon>
        <taxon>Syncephalastrum</taxon>
    </lineage>
</organism>
<feature type="domain" description="Phospholipid/glycerol acyltransferase" evidence="5">
    <location>
        <begin position="633"/>
        <end position="839"/>
    </location>
</feature>
<dbReference type="SUPFAM" id="SSF52075">
    <property type="entry name" value="Outer arm dynein light chain 1"/>
    <property type="match status" value="1"/>
</dbReference>
<dbReference type="PROSITE" id="PS51450">
    <property type="entry name" value="LRR"/>
    <property type="match status" value="4"/>
</dbReference>
<evidence type="ECO:0000313" key="6">
    <source>
        <dbReference type="EMBL" id="ORY99368.1"/>
    </source>
</evidence>
<dbReference type="STRING" id="13706.A0A1X2HJZ4"/>
<dbReference type="Proteomes" id="UP000242180">
    <property type="component" value="Unassembled WGS sequence"/>
</dbReference>
<keyword evidence="1" id="KW-0433">Leucine-rich repeat</keyword>
<dbReference type="Gene3D" id="3.80.10.10">
    <property type="entry name" value="Ribonuclease Inhibitor"/>
    <property type="match status" value="2"/>
</dbReference>
<dbReference type="InterPro" id="IPR002123">
    <property type="entry name" value="Plipid/glycerol_acylTrfase"/>
</dbReference>
<dbReference type="InterPro" id="IPR032675">
    <property type="entry name" value="LRR_dom_sf"/>
</dbReference>
<feature type="region of interest" description="Disordered" evidence="3">
    <location>
        <begin position="474"/>
        <end position="581"/>
    </location>
</feature>
<dbReference type="InterPro" id="IPR052744">
    <property type="entry name" value="GPAT/DAPAT"/>
</dbReference>
<gene>
    <name evidence="6" type="ORF">BCR43DRAFT_556660</name>
</gene>
<dbReference type="PANTHER" id="PTHR31605:SF0">
    <property type="entry name" value="GLYCEROL-3-PHOSPHATE O-ACYLTRANSFERASE 1"/>
    <property type="match status" value="1"/>
</dbReference>
<dbReference type="CDD" id="cd07992">
    <property type="entry name" value="LPLAT_AAK14816-like"/>
    <property type="match status" value="1"/>
</dbReference>